<protein>
    <submittedName>
        <fullName evidence="1">Uncharacterized protein</fullName>
    </submittedName>
</protein>
<proteinExistence type="predicted"/>
<reference evidence="1 2" key="1">
    <citation type="journal article" date="2006" name="Science">
        <title>The genome of black cottonwood, Populus trichocarpa (Torr. &amp; Gray).</title>
        <authorList>
            <person name="Tuskan G.A."/>
            <person name="Difazio S."/>
            <person name="Jansson S."/>
            <person name="Bohlmann J."/>
            <person name="Grigoriev I."/>
            <person name="Hellsten U."/>
            <person name="Putnam N."/>
            <person name="Ralph S."/>
            <person name="Rombauts S."/>
            <person name="Salamov A."/>
            <person name="Schein J."/>
            <person name="Sterck L."/>
            <person name="Aerts A."/>
            <person name="Bhalerao R.R."/>
            <person name="Bhalerao R.P."/>
            <person name="Blaudez D."/>
            <person name="Boerjan W."/>
            <person name="Brun A."/>
            <person name="Brunner A."/>
            <person name="Busov V."/>
            <person name="Campbell M."/>
            <person name="Carlson J."/>
            <person name="Chalot M."/>
            <person name="Chapman J."/>
            <person name="Chen G.L."/>
            <person name="Cooper D."/>
            <person name="Coutinho P.M."/>
            <person name="Couturier J."/>
            <person name="Covert S."/>
            <person name="Cronk Q."/>
            <person name="Cunningham R."/>
            <person name="Davis J."/>
            <person name="Degroeve S."/>
            <person name="Dejardin A."/>
            <person name="Depamphilis C."/>
            <person name="Detter J."/>
            <person name="Dirks B."/>
            <person name="Dubchak I."/>
            <person name="Duplessis S."/>
            <person name="Ehlting J."/>
            <person name="Ellis B."/>
            <person name="Gendler K."/>
            <person name="Goodstein D."/>
            <person name="Gribskov M."/>
            <person name="Grimwood J."/>
            <person name="Groover A."/>
            <person name="Gunter L."/>
            <person name="Hamberger B."/>
            <person name="Heinze B."/>
            <person name="Helariutta Y."/>
            <person name="Henrissat B."/>
            <person name="Holligan D."/>
            <person name="Holt R."/>
            <person name="Huang W."/>
            <person name="Islam-Faridi N."/>
            <person name="Jones S."/>
            <person name="Jones-Rhoades M."/>
            <person name="Jorgensen R."/>
            <person name="Joshi C."/>
            <person name="Kangasjarvi J."/>
            <person name="Karlsson J."/>
            <person name="Kelleher C."/>
            <person name="Kirkpatrick R."/>
            <person name="Kirst M."/>
            <person name="Kohler A."/>
            <person name="Kalluri U."/>
            <person name="Larimer F."/>
            <person name="Leebens-Mack J."/>
            <person name="Leple J.C."/>
            <person name="Locascio P."/>
            <person name="Lou Y."/>
            <person name="Lucas S."/>
            <person name="Martin F."/>
            <person name="Montanini B."/>
            <person name="Napoli C."/>
            <person name="Nelson D.R."/>
            <person name="Nelson C."/>
            <person name="Nieminen K."/>
            <person name="Nilsson O."/>
            <person name="Pereda V."/>
            <person name="Peter G."/>
            <person name="Philippe R."/>
            <person name="Pilate G."/>
            <person name="Poliakov A."/>
            <person name="Razumovskaya J."/>
            <person name="Richardson P."/>
            <person name="Rinaldi C."/>
            <person name="Ritland K."/>
            <person name="Rouze P."/>
            <person name="Ryaboy D."/>
            <person name="Schmutz J."/>
            <person name="Schrader J."/>
            <person name="Segerman B."/>
            <person name="Shin H."/>
            <person name="Siddiqui A."/>
            <person name="Sterky F."/>
            <person name="Terry A."/>
            <person name="Tsai C.J."/>
            <person name="Uberbacher E."/>
            <person name="Unneberg P."/>
            <person name="Vahala J."/>
            <person name="Wall K."/>
            <person name="Wessler S."/>
            <person name="Yang G."/>
            <person name="Yin T."/>
            <person name="Douglas C."/>
            <person name="Marra M."/>
            <person name="Sandberg G."/>
            <person name="Van de Peer Y."/>
            <person name="Rokhsar D."/>
        </authorList>
    </citation>
    <scope>NUCLEOTIDE SEQUENCE [LARGE SCALE GENOMIC DNA]</scope>
    <source>
        <strain evidence="2">cv. Nisqually</strain>
    </source>
</reference>
<evidence type="ECO:0000313" key="2">
    <source>
        <dbReference type="Proteomes" id="UP000006729"/>
    </source>
</evidence>
<gene>
    <name evidence="1" type="ORF">POPTR_014G048000v4</name>
</gene>
<comment type="caution">
    <text evidence="1">The sequence shown here is derived from an EMBL/GenBank/DDBJ whole genome shotgun (WGS) entry which is preliminary data.</text>
</comment>
<dbReference type="Proteomes" id="UP000006729">
    <property type="component" value="Chromosome 14"/>
</dbReference>
<sequence>MELEAVLAVYGDDCAILDSFPPHLHLHSKPRTVDISSQQVHHSLSPSFTFGVCLFFGFEEQNSRKHFLGNKNDSYQGSWLLKVDSADSFEQTHLFRIMILMCLLYFCRIFLCKDISEVLGLLAL</sequence>
<accession>A0ACC0RYB6</accession>
<evidence type="ECO:0000313" key="1">
    <source>
        <dbReference type="EMBL" id="KAI9381907.1"/>
    </source>
</evidence>
<dbReference type="EMBL" id="CM009303">
    <property type="protein sequence ID" value="KAI9381907.1"/>
    <property type="molecule type" value="Genomic_DNA"/>
</dbReference>
<keyword evidence="2" id="KW-1185">Reference proteome</keyword>
<name>A0ACC0RYB6_POPTR</name>
<organism evidence="1 2">
    <name type="scientific">Populus trichocarpa</name>
    <name type="common">Western balsam poplar</name>
    <name type="synonym">Populus balsamifera subsp. trichocarpa</name>
    <dbReference type="NCBI Taxonomy" id="3694"/>
    <lineage>
        <taxon>Eukaryota</taxon>
        <taxon>Viridiplantae</taxon>
        <taxon>Streptophyta</taxon>
        <taxon>Embryophyta</taxon>
        <taxon>Tracheophyta</taxon>
        <taxon>Spermatophyta</taxon>
        <taxon>Magnoliopsida</taxon>
        <taxon>eudicotyledons</taxon>
        <taxon>Gunneridae</taxon>
        <taxon>Pentapetalae</taxon>
        <taxon>rosids</taxon>
        <taxon>fabids</taxon>
        <taxon>Malpighiales</taxon>
        <taxon>Salicaceae</taxon>
        <taxon>Saliceae</taxon>
        <taxon>Populus</taxon>
    </lineage>
</organism>